<keyword evidence="10" id="KW-1185">Reference proteome</keyword>
<dbReference type="CDD" id="cd10549">
    <property type="entry name" value="MtMvhB_like"/>
    <property type="match status" value="1"/>
</dbReference>
<evidence type="ECO:0000256" key="7">
    <source>
        <dbReference type="ARBA" id="ARBA00023014"/>
    </source>
</evidence>
<keyword evidence="1" id="KW-0813">Transport</keyword>
<dbReference type="PANTHER" id="PTHR43687">
    <property type="entry name" value="ADENYLYLSULFATE REDUCTASE, BETA SUBUNIT"/>
    <property type="match status" value="1"/>
</dbReference>
<feature type="domain" description="4Fe-4S ferredoxin-type" evidence="8">
    <location>
        <begin position="32"/>
        <end position="61"/>
    </location>
</feature>
<dbReference type="PROSITE" id="PS51379">
    <property type="entry name" value="4FE4S_FER_2"/>
    <property type="match status" value="10"/>
</dbReference>
<dbReference type="PANTHER" id="PTHR43687:SF6">
    <property type="entry name" value="L-ASPARTATE SEMIALDEHYDE SULFURTRANSFERASE IRON-SULFUR SUBUNIT"/>
    <property type="match status" value="1"/>
</dbReference>
<evidence type="ECO:0000256" key="4">
    <source>
        <dbReference type="ARBA" id="ARBA00022737"/>
    </source>
</evidence>
<evidence type="ECO:0000256" key="5">
    <source>
        <dbReference type="ARBA" id="ARBA00022982"/>
    </source>
</evidence>
<keyword evidence="4" id="KW-0677">Repeat</keyword>
<dbReference type="EMBL" id="CP087714">
    <property type="protein sequence ID" value="XAT63359.1"/>
    <property type="molecule type" value="Genomic_DNA"/>
</dbReference>
<name>A0ABZ3H2I4_GEOAI</name>
<keyword evidence="5" id="KW-0249">Electron transport</keyword>
<evidence type="ECO:0000256" key="3">
    <source>
        <dbReference type="ARBA" id="ARBA00022723"/>
    </source>
</evidence>
<dbReference type="RefSeq" id="WP_193808418.1">
    <property type="nucleotide sequence ID" value="NZ_CP087714.1"/>
</dbReference>
<sequence>MTVSFEPEYCTGCGLCEVTCPKSAINVIKTVSGYHADIEGCIDCGVCTVYCQYGALTLDTSPFSQILDKIKYSKTEVNFENCVFCGKCAENCPRDAIDVEKRLEKDRVRLGYVRIGEGCIQCRNCVMFCPTDAVRIVRGRPEIDESKCIYCQICQGVCPKDVIEIHCDSCKIKFEYAVSGNVDVDIGCSLCGTCEMVCEFDAIHVNRIFAGEQSFDGNKCLGDECTICINICPNNAISYEYGDGKIVAFGDSCNFCGKCEKYCPGNAIGIERFVSERYEEIHLPGKISGYHEIHPIIEVSSKCIGCHFCESVCKIAKEINLSEVRGEVEPENCTACGLCESVCPMDAIVVREKL</sequence>
<evidence type="ECO:0000256" key="1">
    <source>
        <dbReference type="ARBA" id="ARBA00022448"/>
    </source>
</evidence>
<dbReference type="Pfam" id="PF00037">
    <property type="entry name" value="Fer4"/>
    <property type="match status" value="1"/>
</dbReference>
<keyword evidence="3" id="KW-0479">Metal-binding</keyword>
<dbReference type="InterPro" id="IPR017900">
    <property type="entry name" value="4Fe4S_Fe_S_CS"/>
</dbReference>
<evidence type="ECO:0000313" key="9">
    <source>
        <dbReference type="EMBL" id="XAT63359.1"/>
    </source>
</evidence>
<dbReference type="Pfam" id="PF13187">
    <property type="entry name" value="Fer4_9"/>
    <property type="match status" value="1"/>
</dbReference>
<evidence type="ECO:0000256" key="6">
    <source>
        <dbReference type="ARBA" id="ARBA00023004"/>
    </source>
</evidence>
<proteinExistence type="predicted"/>
<dbReference type="InterPro" id="IPR017896">
    <property type="entry name" value="4Fe4S_Fe-S-bd"/>
</dbReference>
<dbReference type="Proteomes" id="UP001492541">
    <property type="component" value="Chromosome"/>
</dbReference>
<feature type="domain" description="4Fe-4S ferredoxin-type" evidence="8">
    <location>
        <begin position="324"/>
        <end position="353"/>
    </location>
</feature>
<dbReference type="SUPFAM" id="SSF54862">
    <property type="entry name" value="4Fe-4S ferredoxins"/>
    <property type="match status" value="4"/>
</dbReference>
<accession>A0ABZ3H2I4</accession>
<feature type="domain" description="4Fe-4S ferredoxin-type" evidence="8">
    <location>
        <begin position="293"/>
        <end position="322"/>
    </location>
</feature>
<feature type="domain" description="4Fe-4S ferredoxin-type" evidence="8">
    <location>
        <begin position="244"/>
        <end position="273"/>
    </location>
</feature>
<feature type="domain" description="4Fe-4S ferredoxin-type" evidence="8">
    <location>
        <begin position="139"/>
        <end position="168"/>
    </location>
</feature>
<dbReference type="InterPro" id="IPR050572">
    <property type="entry name" value="Fe-S_Ferredoxin"/>
</dbReference>
<reference evidence="9 10" key="1">
    <citation type="submission" date="2021-11" db="EMBL/GenBank/DDBJ databases">
        <title>Whole genome of Geoglobus acetivorans.</title>
        <authorList>
            <person name="Liu D."/>
        </authorList>
    </citation>
    <scope>NUCLEOTIDE SEQUENCE [LARGE SCALE GENOMIC DNA]</scope>
    <source>
        <strain evidence="9 10">SBH6</strain>
    </source>
</reference>
<feature type="domain" description="4Fe-4S ferredoxin-type" evidence="8">
    <location>
        <begin position="73"/>
        <end position="102"/>
    </location>
</feature>
<dbReference type="GeneID" id="90449800"/>
<keyword evidence="6" id="KW-0408">Iron</keyword>
<feature type="domain" description="4Fe-4S ferredoxin-type" evidence="8">
    <location>
        <begin position="211"/>
        <end position="242"/>
    </location>
</feature>
<keyword evidence="7" id="KW-0411">Iron-sulfur</keyword>
<evidence type="ECO:0000256" key="2">
    <source>
        <dbReference type="ARBA" id="ARBA00022485"/>
    </source>
</evidence>
<dbReference type="Gene3D" id="3.30.70.20">
    <property type="match status" value="5"/>
</dbReference>
<keyword evidence="2" id="KW-0004">4Fe-4S</keyword>
<evidence type="ECO:0000259" key="8">
    <source>
        <dbReference type="PROSITE" id="PS51379"/>
    </source>
</evidence>
<dbReference type="Pfam" id="PF12838">
    <property type="entry name" value="Fer4_7"/>
    <property type="match status" value="3"/>
</dbReference>
<organism evidence="9 10">
    <name type="scientific">Geoglobus acetivorans</name>
    <dbReference type="NCBI Taxonomy" id="565033"/>
    <lineage>
        <taxon>Archaea</taxon>
        <taxon>Methanobacteriati</taxon>
        <taxon>Methanobacteriota</taxon>
        <taxon>Archaeoglobi</taxon>
        <taxon>Archaeoglobales</taxon>
        <taxon>Archaeoglobaceae</taxon>
        <taxon>Geoglobus</taxon>
    </lineage>
</organism>
<protein>
    <submittedName>
        <fullName evidence="9">4Fe-4S binding protein</fullName>
    </submittedName>
</protein>
<feature type="domain" description="4Fe-4S ferredoxin-type" evidence="8">
    <location>
        <begin position="178"/>
        <end position="208"/>
    </location>
</feature>
<feature type="domain" description="4Fe-4S ferredoxin-type" evidence="8">
    <location>
        <begin position="111"/>
        <end position="138"/>
    </location>
</feature>
<dbReference type="PROSITE" id="PS00198">
    <property type="entry name" value="4FE4S_FER_1"/>
    <property type="match status" value="5"/>
</dbReference>
<evidence type="ECO:0000313" key="10">
    <source>
        <dbReference type="Proteomes" id="UP001492541"/>
    </source>
</evidence>
<feature type="domain" description="4Fe-4S ferredoxin-type" evidence="8">
    <location>
        <begin position="1"/>
        <end position="30"/>
    </location>
</feature>
<gene>
    <name evidence="9" type="ORF">LPQ35_08870</name>
</gene>